<sequence>MTYPYYDYKGVLFPDIISRETLDVIPDYPVRDDDIFILSYPKSVKVIVVLRNPKDVVVSLYHYDKMMDMEFGSGDLESLESWDAYATNFLEGTCQFGDIYDHALGWWQMKNDRHFLFLKYEDMKKDLRSAVSDIAVFLDTSLDQATVDSIAESCTFNALKTAWGNSDHPMKKHLCRKGAVLT</sequence>
<gene>
    <name evidence="5" type="ORF">BRAFLDRAFT_88100</name>
</gene>
<proteinExistence type="inferred from homology"/>
<dbReference type="EC" id="2.8.2.-" evidence="3"/>
<feature type="domain" description="Sulfotransferase" evidence="4">
    <location>
        <begin position="42"/>
        <end position="178"/>
    </location>
</feature>
<dbReference type="InterPro" id="IPR027417">
    <property type="entry name" value="P-loop_NTPase"/>
</dbReference>
<comment type="similarity">
    <text evidence="1 3">Belongs to the sulfotransferase 1 family.</text>
</comment>
<dbReference type="eggNOG" id="KOG1584">
    <property type="taxonomic scope" value="Eukaryota"/>
</dbReference>
<evidence type="ECO:0000256" key="2">
    <source>
        <dbReference type="ARBA" id="ARBA00022679"/>
    </source>
</evidence>
<dbReference type="Gene3D" id="3.40.50.300">
    <property type="entry name" value="P-loop containing nucleotide triphosphate hydrolases"/>
    <property type="match status" value="2"/>
</dbReference>
<accession>C3ZH40</accession>
<dbReference type="EMBL" id="GG666621">
    <property type="protein sequence ID" value="EEN48187.1"/>
    <property type="molecule type" value="Genomic_DNA"/>
</dbReference>
<protein>
    <recommendedName>
        <fullName evidence="3">Sulfotransferase</fullName>
        <ecNumber evidence="3">2.8.2.-</ecNumber>
    </recommendedName>
</protein>
<dbReference type="PANTHER" id="PTHR11783">
    <property type="entry name" value="SULFOTRANSFERASE SULT"/>
    <property type="match status" value="1"/>
</dbReference>
<dbReference type="InterPro" id="IPR000863">
    <property type="entry name" value="Sulfotransferase_dom"/>
</dbReference>
<reference evidence="5" key="1">
    <citation type="journal article" date="2008" name="Nature">
        <title>The amphioxus genome and the evolution of the chordate karyotype.</title>
        <authorList>
            <consortium name="US DOE Joint Genome Institute (JGI-PGF)"/>
            <person name="Putnam N.H."/>
            <person name="Butts T."/>
            <person name="Ferrier D.E.K."/>
            <person name="Furlong R.F."/>
            <person name="Hellsten U."/>
            <person name="Kawashima T."/>
            <person name="Robinson-Rechavi M."/>
            <person name="Shoguchi E."/>
            <person name="Terry A."/>
            <person name="Yu J.-K."/>
            <person name="Benito-Gutierrez E.L."/>
            <person name="Dubchak I."/>
            <person name="Garcia-Fernandez J."/>
            <person name="Gibson-Brown J.J."/>
            <person name="Grigoriev I.V."/>
            <person name="Horton A.C."/>
            <person name="de Jong P.J."/>
            <person name="Jurka J."/>
            <person name="Kapitonov V.V."/>
            <person name="Kohara Y."/>
            <person name="Kuroki Y."/>
            <person name="Lindquist E."/>
            <person name="Lucas S."/>
            <person name="Osoegawa K."/>
            <person name="Pennacchio L.A."/>
            <person name="Salamov A.A."/>
            <person name="Satou Y."/>
            <person name="Sauka-Spengler T."/>
            <person name="Schmutz J."/>
            <person name="Shin-I T."/>
            <person name="Toyoda A."/>
            <person name="Bronner-Fraser M."/>
            <person name="Fujiyama A."/>
            <person name="Holland L.Z."/>
            <person name="Holland P.W.H."/>
            <person name="Satoh N."/>
            <person name="Rokhsar D.S."/>
        </authorList>
    </citation>
    <scope>NUCLEOTIDE SEQUENCE [LARGE SCALE GENOMIC DNA]</scope>
    <source>
        <strain evidence="5">S238N-H82</strain>
        <tissue evidence="5">Testes</tissue>
    </source>
</reference>
<dbReference type="AlphaFoldDB" id="C3ZH40"/>
<organism>
    <name type="scientific">Branchiostoma floridae</name>
    <name type="common">Florida lancelet</name>
    <name type="synonym">Amphioxus</name>
    <dbReference type="NCBI Taxonomy" id="7739"/>
    <lineage>
        <taxon>Eukaryota</taxon>
        <taxon>Metazoa</taxon>
        <taxon>Chordata</taxon>
        <taxon>Cephalochordata</taxon>
        <taxon>Leptocardii</taxon>
        <taxon>Amphioxiformes</taxon>
        <taxon>Branchiostomatidae</taxon>
        <taxon>Branchiostoma</taxon>
    </lineage>
</organism>
<keyword evidence="2 3" id="KW-0808">Transferase</keyword>
<evidence type="ECO:0000313" key="5">
    <source>
        <dbReference type="EMBL" id="EEN48187.1"/>
    </source>
</evidence>
<evidence type="ECO:0000256" key="3">
    <source>
        <dbReference type="RuleBase" id="RU361155"/>
    </source>
</evidence>
<dbReference type="SUPFAM" id="SSF52540">
    <property type="entry name" value="P-loop containing nucleoside triphosphate hydrolases"/>
    <property type="match status" value="1"/>
</dbReference>
<evidence type="ECO:0000259" key="4">
    <source>
        <dbReference type="Pfam" id="PF00685"/>
    </source>
</evidence>
<dbReference type="Pfam" id="PF00685">
    <property type="entry name" value="Sulfotransfer_1"/>
    <property type="match status" value="1"/>
</dbReference>
<evidence type="ECO:0000256" key="1">
    <source>
        <dbReference type="ARBA" id="ARBA00005771"/>
    </source>
</evidence>
<dbReference type="InParanoid" id="C3ZH40"/>
<dbReference type="GO" id="GO:0008146">
    <property type="term" value="F:sulfotransferase activity"/>
    <property type="evidence" value="ECO:0007669"/>
    <property type="project" value="InterPro"/>
</dbReference>
<name>C3ZH40_BRAFL</name>